<organism evidence="6 7">
    <name type="scientific">Paenibacillus gyeongsangnamensis</name>
    <dbReference type="NCBI Taxonomy" id="3388067"/>
    <lineage>
        <taxon>Bacteria</taxon>
        <taxon>Bacillati</taxon>
        <taxon>Bacillota</taxon>
        <taxon>Bacilli</taxon>
        <taxon>Bacillales</taxon>
        <taxon>Paenibacillaceae</taxon>
        <taxon>Paenibacillus</taxon>
    </lineage>
</organism>
<evidence type="ECO:0000313" key="6">
    <source>
        <dbReference type="EMBL" id="MCZ8511698.1"/>
    </source>
</evidence>
<keyword evidence="1" id="KW-0001">2Fe-2S</keyword>
<evidence type="ECO:0000256" key="4">
    <source>
        <dbReference type="ARBA" id="ARBA00023014"/>
    </source>
</evidence>
<keyword evidence="2" id="KW-0479">Metal-binding</keyword>
<accession>A0ABT4Q4B3</accession>
<feature type="domain" description="Rieske" evidence="5">
    <location>
        <begin position="7"/>
        <end position="94"/>
    </location>
</feature>
<keyword evidence="7" id="KW-1185">Reference proteome</keyword>
<evidence type="ECO:0000256" key="2">
    <source>
        <dbReference type="ARBA" id="ARBA00022723"/>
    </source>
</evidence>
<gene>
    <name evidence="6" type="ORF">O9H85_04505</name>
</gene>
<dbReference type="PROSITE" id="PS51296">
    <property type="entry name" value="RIESKE"/>
    <property type="match status" value="1"/>
</dbReference>
<evidence type="ECO:0000256" key="3">
    <source>
        <dbReference type="ARBA" id="ARBA00023004"/>
    </source>
</evidence>
<comment type="caution">
    <text evidence="6">The sequence shown here is derived from an EMBL/GenBank/DDBJ whole genome shotgun (WGS) entry which is preliminary data.</text>
</comment>
<keyword evidence="3" id="KW-0408">Iron</keyword>
<dbReference type="Pfam" id="PF00355">
    <property type="entry name" value="Rieske"/>
    <property type="match status" value="1"/>
</dbReference>
<dbReference type="Gene3D" id="2.102.10.10">
    <property type="entry name" value="Rieske [2Fe-2S] iron-sulphur domain"/>
    <property type="match status" value="1"/>
</dbReference>
<protein>
    <submittedName>
        <fullName evidence="6">Rieske (2Fe-2S) protein</fullName>
    </submittedName>
</protein>
<dbReference type="SUPFAM" id="SSF50022">
    <property type="entry name" value="ISP domain"/>
    <property type="match status" value="1"/>
</dbReference>
<dbReference type="CDD" id="cd03467">
    <property type="entry name" value="Rieske"/>
    <property type="match status" value="1"/>
</dbReference>
<dbReference type="EMBL" id="JAQAGZ010000002">
    <property type="protein sequence ID" value="MCZ8511698.1"/>
    <property type="molecule type" value="Genomic_DNA"/>
</dbReference>
<dbReference type="InterPro" id="IPR036922">
    <property type="entry name" value="Rieske_2Fe-2S_sf"/>
</dbReference>
<evidence type="ECO:0000256" key="1">
    <source>
        <dbReference type="ARBA" id="ARBA00022714"/>
    </source>
</evidence>
<sequence>MREFTIGREVEFAQFPAPIEIDHSSYYLLKNNSTYLLASRVCPHMGYPVDVSDGEIVCFLHGWNFDEKTGICKHIPYEGLTTYPVFLRNGEFIALI</sequence>
<dbReference type="Proteomes" id="UP001527882">
    <property type="component" value="Unassembled WGS sequence"/>
</dbReference>
<dbReference type="InterPro" id="IPR017941">
    <property type="entry name" value="Rieske_2Fe-2S"/>
</dbReference>
<proteinExistence type="predicted"/>
<evidence type="ECO:0000259" key="5">
    <source>
        <dbReference type="PROSITE" id="PS51296"/>
    </source>
</evidence>
<dbReference type="RefSeq" id="WP_269880093.1">
    <property type="nucleotide sequence ID" value="NZ_JAQAGZ010000002.1"/>
</dbReference>
<reference evidence="6 7" key="1">
    <citation type="submission" date="2022-12" db="EMBL/GenBank/DDBJ databases">
        <title>Draft genome sequence of Paenibacillus sp. dW9.</title>
        <authorList>
            <person name="Choi E.-W."/>
            <person name="Kim D.-U."/>
        </authorList>
    </citation>
    <scope>NUCLEOTIDE SEQUENCE [LARGE SCALE GENOMIC DNA]</scope>
    <source>
        <strain evidence="7">dW9</strain>
    </source>
</reference>
<keyword evidence="4" id="KW-0411">Iron-sulfur</keyword>
<name>A0ABT4Q4B3_9BACL</name>
<evidence type="ECO:0000313" key="7">
    <source>
        <dbReference type="Proteomes" id="UP001527882"/>
    </source>
</evidence>